<evidence type="ECO:0000313" key="4">
    <source>
        <dbReference type="Proteomes" id="UP000198832"/>
    </source>
</evidence>
<dbReference type="Pfam" id="PF00582">
    <property type="entry name" value="Usp"/>
    <property type="match status" value="1"/>
</dbReference>
<name>A0A1I1KER5_9ACTN</name>
<feature type="domain" description="UspA" evidence="2">
    <location>
        <begin position="33"/>
        <end position="122"/>
    </location>
</feature>
<dbReference type="Proteomes" id="UP000198832">
    <property type="component" value="Unassembled WGS sequence"/>
</dbReference>
<evidence type="ECO:0000256" key="1">
    <source>
        <dbReference type="ARBA" id="ARBA00008791"/>
    </source>
</evidence>
<dbReference type="InterPro" id="IPR006016">
    <property type="entry name" value="UspA"/>
</dbReference>
<dbReference type="OrthoDB" id="5419113at2"/>
<dbReference type="RefSeq" id="WP_091124093.1">
    <property type="nucleotide sequence ID" value="NZ_FOLB01000008.1"/>
</dbReference>
<dbReference type="STRING" id="574651.SAMN04487968_108105"/>
<evidence type="ECO:0000313" key="3">
    <source>
        <dbReference type="EMBL" id="SFC59025.1"/>
    </source>
</evidence>
<keyword evidence="4" id="KW-1185">Reference proteome</keyword>
<comment type="similarity">
    <text evidence="1">Belongs to the universal stress protein A family.</text>
</comment>
<reference evidence="3 4" key="1">
    <citation type="submission" date="2016-10" db="EMBL/GenBank/DDBJ databases">
        <authorList>
            <person name="de Groot N.N."/>
        </authorList>
    </citation>
    <scope>NUCLEOTIDE SEQUENCE [LARGE SCALE GENOMIC DNA]</scope>
    <source>
        <strain evidence="3 4">CGMCC 1.7056</strain>
    </source>
</reference>
<protein>
    <submittedName>
        <fullName evidence="3">Universal stress protein family protein</fullName>
    </submittedName>
</protein>
<accession>A0A1I1KER5</accession>
<dbReference type="CDD" id="cd00293">
    <property type="entry name" value="USP-like"/>
    <property type="match status" value="1"/>
</dbReference>
<dbReference type="AlphaFoldDB" id="A0A1I1KER5"/>
<dbReference type="PRINTS" id="PR01438">
    <property type="entry name" value="UNVRSLSTRESS"/>
</dbReference>
<dbReference type="Gene3D" id="3.40.50.620">
    <property type="entry name" value="HUPs"/>
    <property type="match status" value="1"/>
</dbReference>
<organism evidence="3 4">
    <name type="scientific">Nocardioides terrae</name>
    <dbReference type="NCBI Taxonomy" id="574651"/>
    <lineage>
        <taxon>Bacteria</taxon>
        <taxon>Bacillati</taxon>
        <taxon>Actinomycetota</taxon>
        <taxon>Actinomycetes</taxon>
        <taxon>Propionibacteriales</taxon>
        <taxon>Nocardioidaceae</taxon>
        <taxon>Nocardioides</taxon>
    </lineage>
</organism>
<dbReference type="SUPFAM" id="SSF52402">
    <property type="entry name" value="Adenine nucleotide alpha hydrolases-like"/>
    <property type="match status" value="1"/>
</dbReference>
<evidence type="ECO:0000259" key="2">
    <source>
        <dbReference type="Pfam" id="PF00582"/>
    </source>
</evidence>
<sequence length="130" mass="13634">MTVCVGYVRTGEGRAALGFAIRECTVRSDQLLVVVTEEVAATAEFAADLALAEASLRQRGVEVRTVGSDNNAASELIDLSYEDTTDLLVIGLRRRSPAGKLVMGSTSQQVLLAAGCPVTAVKAPVQPART</sequence>
<dbReference type="EMBL" id="FOLB01000008">
    <property type="protein sequence ID" value="SFC59025.1"/>
    <property type="molecule type" value="Genomic_DNA"/>
</dbReference>
<dbReference type="InterPro" id="IPR006015">
    <property type="entry name" value="Universal_stress_UspA"/>
</dbReference>
<dbReference type="InterPro" id="IPR014729">
    <property type="entry name" value="Rossmann-like_a/b/a_fold"/>
</dbReference>
<gene>
    <name evidence="3" type="ORF">SAMN04487968_108105</name>
</gene>
<proteinExistence type="inferred from homology"/>